<feature type="non-terminal residue" evidence="2">
    <location>
        <position position="59"/>
    </location>
</feature>
<organism evidence="2">
    <name type="scientific">marine metagenome</name>
    <dbReference type="NCBI Taxonomy" id="408172"/>
    <lineage>
        <taxon>unclassified sequences</taxon>
        <taxon>metagenomes</taxon>
        <taxon>ecological metagenomes</taxon>
    </lineage>
</organism>
<dbReference type="PANTHER" id="PTHR42698">
    <property type="entry name" value="GTPASE ERA"/>
    <property type="match status" value="1"/>
</dbReference>
<dbReference type="GO" id="GO:0005525">
    <property type="term" value="F:GTP binding"/>
    <property type="evidence" value="ECO:0007669"/>
    <property type="project" value="InterPro"/>
</dbReference>
<accession>A0A382UMH2</accession>
<dbReference type="InterPro" id="IPR006073">
    <property type="entry name" value="GTP-bd"/>
</dbReference>
<dbReference type="PANTHER" id="PTHR42698:SF2">
    <property type="entry name" value="GTPASE ERA-LIKE, CHLOROPLASTIC"/>
    <property type="match status" value="1"/>
</dbReference>
<evidence type="ECO:0000259" key="1">
    <source>
        <dbReference type="Pfam" id="PF01926"/>
    </source>
</evidence>
<protein>
    <recommendedName>
        <fullName evidence="1">G domain-containing protein</fullName>
    </recommendedName>
</protein>
<dbReference type="GO" id="GO:0043024">
    <property type="term" value="F:ribosomal small subunit binding"/>
    <property type="evidence" value="ECO:0007669"/>
    <property type="project" value="TreeGrafter"/>
</dbReference>
<gene>
    <name evidence="2" type="ORF">METZ01_LOCUS388313</name>
</gene>
<dbReference type="AlphaFoldDB" id="A0A382UMH2"/>
<dbReference type="GO" id="GO:0019843">
    <property type="term" value="F:rRNA binding"/>
    <property type="evidence" value="ECO:0007669"/>
    <property type="project" value="TreeGrafter"/>
</dbReference>
<sequence length="59" mass="6593">VTSKPQTTQLNILGILHNRESQIVFIDTPGLLSERQMKYSQKALNREAVNALSQADLVL</sequence>
<name>A0A382UMH2_9ZZZZ</name>
<reference evidence="2" key="1">
    <citation type="submission" date="2018-05" db="EMBL/GenBank/DDBJ databases">
        <authorList>
            <person name="Lanie J.A."/>
            <person name="Ng W.-L."/>
            <person name="Kazmierczak K.M."/>
            <person name="Andrzejewski T.M."/>
            <person name="Davidsen T.M."/>
            <person name="Wayne K.J."/>
            <person name="Tettelin H."/>
            <person name="Glass J.I."/>
            <person name="Rusch D."/>
            <person name="Podicherti R."/>
            <person name="Tsui H.-C.T."/>
            <person name="Winkler M.E."/>
        </authorList>
    </citation>
    <scope>NUCLEOTIDE SEQUENCE</scope>
</reference>
<feature type="non-terminal residue" evidence="2">
    <location>
        <position position="1"/>
    </location>
</feature>
<dbReference type="InterPro" id="IPR027417">
    <property type="entry name" value="P-loop_NTPase"/>
</dbReference>
<dbReference type="SUPFAM" id="SSF52540">
    <property type="entry name" value="P-loop containing nucleoside triphosphate hydrolases"/>
    <property type="match status" value="1"/>
</dbReference>
<dbReference type="Pfam" id="PF01926">
    <property type="entry name" value="MMR_HSR1"/>
    <property type="match status" value="1"/>
</dbReference>
<dbReference type="InterPro" id="IPR005662">
    <property type="entry name" value="GTPase_Era-like"/>
</dbReference>
<dbReference type="GO" id="GO:0000028">
    <property type="term" value="P:ribosomal small subunit assembly"/>
    <property type="evidence" value="ECO:0007669"/>
    <property type="project" value="TreeGrafter"/>
</dbReference>
<dbReference type="Gene3D" id="3.40.50.300">
    <property type="entry name" value="P-loop containing nucleotide triphosphate hydrolases"/>
    <property type="match status" value="1"/>
</dbReference>
<proteinExistence type="predicted"/>
<feature type="domain" description="G" evidence="1">
    <location>
        <begin position="1"/>
        <end position="59"/>
    </location>
</feature>
<dbReference type="EMBL" id="UINC01145372">
    <property type="protein sequence ID" value="SVD35459.1"/>
    <property type="molecule type" value="Genomic_DNA"/>
</dbReference>
<evidence type="ECO:0000313" key="2">
    <source>
        <dbReference type="EMBL" id="SVD35459.1"/>
    </source>
</evidence>